<dbReference type="Proteomes" id="UP000683360">
    <property type="component" value="Unassembled WGS sequence"/>
</dbReference>
<evidence type="ECO:0000259" key="1">
    <source>
        <dbReference type="PROSITE" id="PS50948"/>
    </source>
</evidence>
<dbReference type="SUPFAM" id="SSF57414">
    <property type="entry name" value="Hairpin loop containing domain-like"/>
    <property type="match status" value="1"/>
</dbReference>
<dbReference type="EMBL" id="CAJPWZ010001701">
    <property type="protein sequence ID" value="CAG2221841.1"/>
    <property type="molecule type" value="Genomic_DNA"/>
</dbReference>
<dbReference type="InterPro" id="IPR003609">
    <property type="entry name" value="Pan_app"/>
</dbReference>
<keyword evidence="3" id="KW-1185">Reference proteome</keyword>
<accession>A0A8S3SM06</accession>
<feature type="domain" description="Apple" evidence="1">
    <location>
        <begin position="211"/>
        <end position="285"/>
    </location>
</feature>
<proteinExistence type="predicted"/>
<dbReference type="AlphaFoldDB" id="A0A8S3SM06"/>
<sequence>MTWKNAYEFCVSEGQRLVYSTHSMNYDIEKEYLPLVLADLNPVTLANVWSIHKVNNETPKGTRSQETVPYTIEYSLDDLESVLCVYFVYKELQFIGWEADDCNNESVVQHVLCDKVVNIIIDTAVSELTFYDEKVVWTEAKNLVLFWSDLSNNQNGPVVSDKQASTFGVGRLSYYEIGSELIIIPIIPMSDNFELNESYTDGTNHMHAFMCEKQTEKIPFIENNNSMIVNKVCLKNISANSTVECEEQCISLISYGIHCAGFNYNWKLEECSLLGNLEDCIILSCRDFIFSKTEGMSAFIVRPYSITIGEYKPINEHGVSTENEIQDNDNTYPMVTDQQASTLEKKATTTKPNRPDEGNAAGKITKKEVEEQLNGAFTIEMSDEDGERIVTEGVITMNVPPNCYFDIIK</sequence>
<organism evidence="2 3">
    <name type="scientific">Mytilus edulis</name>
    <name type="common">Blue mussel</name>
    <dbReference type="NCBI Taxonomy" id="6550"/>
    <lineage>
        <taxon>Eukaryota</taxon>
        <taxon>Metazoa</taxon>
        <taxon>Spiralia</taxon>
        <taxon>Lophotrochozoa</taxon>
        <taxon>Mollusca</taxon>
        <taxon>Bivalvia</taxon>
        <taxon>Autobranchia</taxon>
        <taxon>Pteriomorphia</taxon>
        <taxon>Mytilida</taxon>
        <taxon>Mytiloidea</taxon>
        <taxon>Mytilidae</taxon>
        <taxon>Mytilinae</taxon>
        <taxon>Mytilus</taxon>
    </lineage>
</organism>
<dbReference type="OrthoDB" id="6178999at2759"/>
<reference evidence="2" key="1">
    <citation type="submission" date="2021-03" db="EMBL/GenBank/DDBJ databases">
        <authorList>
            <person name="Bekaert M."/>
        </authorList>
    </citation>
    <scope>NUCLEOTIDE SEQUENCE</scope>
</reference>
<protein>
    <recommendedName>
        <fullName evidence="1">Apple domain-containing protein</fullName>
    </recommendedName>
</protein>
<comment type="caution">
    <text evidence="2">The sequence shown here is derived from an EMBL/GenBank/DDBJ whole genome shotgun (WGS) entry which is preliminary data.</text>
</comment>
<evidence type="ECO:0000313" key="2">
    <source>
        <dbReference type="EMBL" id="CAG2221841.1"/>
    </source>
</evidence>
<dbReference type="PROSITE" id="PS50948">
    <property type="entry name" value="PAN"/>
    <property type="match status" value="1"/>
</dbReference>
<name>A0A8S3SM06_MYTED</name>
<evidence type="ECO:0000313" key="3">
    <source>
        <dbReference type="Proteomes" id="UP000683360"/>
    </source>
</evidence>
<gene>
    <name evidence="2" type="ORF">MEDL_35210</name>
</gene>